<dbReference type="SUPFAM" id="SSF53254">
    <property type="entry name" value="Phosphoglycerate mutase-like"/>
    <property type="match status" value="1"/>
</dbReference>
<organism evidence="2 3">
    <name type="scientific">Exophiala oligosperma</name>
    <dbReference type="NCBI Taxonomy" id="215243"/>
    <lineage>
        <taxon>Eukaryota</taxon>
        <taxon>Fungi</taxon>
        <taxon>Dikarya</taxon>
        <taxon>Ascomycota</taxon>
        <taxon>Pezizomycotina</taxon>
        <taxon>Eurotiomycetes</taxon>
        <taxon>Chaetothyriomycetidae</taxon>
        <taxon>Chaetothyriales</taxon>
        <taxon>Herpotrichiellaceae</taxon>
        <taxon>Exophiala</taxon>
    </lineage>
</organism>
<dbReference type="AlphaFoldDB" id="A0A0D2A835"/>
<accession>A0A0D2A835</accession>
<dbReference type="GeneID" id="27363360"/>
<dbReference type="OrthoDB" id="258392at2759"/>
<dbReference type="STRING" id="215243.A0A0D2A835"/>
<evidence type="ECO:0000256" key="1">
    <source>
        <dbReference type="SAM" id="Phobius"/>
    </source>
</evidence>
<dbReference type="InterPro" id="IPR029033">
    <property type="entry name" value="His_PPase_superfam"/>
</dbReference>
<proteinExistence type="predicted"/>
<dbReference type="Gene3D" id="3.40.50.1240">
    <property type="entry name" value="Phosphoglycerate mutase-like"/>
    <property type="match status" value="1"/>
</dbReference>
<dbReference type="EMBL" id="KN847356">
    <property type="protein sequence ID" value="KIW36471.1"/>
    <property type="molecule type" value="Genomic_DNA"/>
</dbReference>
<keyword evidence="1" id="KW-0812">Transmembrane</keyword>
<dbReference type="VEuPathDB" id="FungiDB:PV06_11286"/>
<name>A0A0D2A835_9EURO</name>
<evidence type="ECO:0000313" key="2">
    <source>
        <dbReference type="EMBL" id="KIW36471.1"/>
    </source>
</evidence>
<gene>
    <name evidence="2" type="ORF">PV06_11286</name>
</gene>
<dbReference type="HOGENOM" id="CLU_023111_1_0_1"/>
<dbReference type="RefSeq" id="XP_016256687.1">
    <property type="nucleotide sequence ID" value="XM_016412933.1"/>
</dbReference>
<evidence type="ECO:0000313" key="3">
    <source>
        <dbReference type="Proteomes" id="UP000053342"/>
    </source>
</evidence>
<feature type="transmembrane region" description="Helical" evidence="1">
    <location>
        <begin position="316"/>
        <end position="342"/>
    </location>
</feature>
<keyword evidence="1" id="KW-0472">Membrane</keyword>
<dbReference type="Proteomes" id="UP000053342">
    <property type="component" value="Unassembled WGS sequence"/>
</dbReference>
<sequence length="369" mass="37885">MNVQAPSDTVLQNSAQGFLQGLYPPVGSTLGIQQLHNGSSVQAPLNGYQLIPISTVTSLAGGTNSENTAWLQGASGCNNAIISSNNYFLSSDFQALQNSTASFYQSLNPVVNGTFTATYNTYKNAYSVLLQLRTLADHHEFSLAYNASDPIRAIAGSTLAGQILQQLNNTITTKSAVKFNIQFSAYGTFSSFFSLAQLAAFSPNFTAVVDYASSMTFELATNATVSNTSYPAVNEISVRFLFANGSAALNGVTAYPLFGQSSTTIPYNSFATWCSACGNSTDVCASTATSSSSSSSSSSSAAVATTSSSSSGGMSLAVAGVIGAMVTLAVILGLEALILLLAGLRVVSKKGLGAAPSPAAAILASPVKA</sequence>
<reference evidence="2 3" key="1">
    <citation type="submission" date="2015-01" db="EMBL/GenBank/DDBJ databases">
        <title>The Genome Sequence of Exophiala oligosperma CBS72588.</title>
        <authorList>
            <consortium name="The Broad Institute Genomics Platform"/>
            <person name="Cuomo C."/>
            <person name="de Hoog S."/>
            <person name="Gorbushina A."/>
            <person name="Stielow B."/>
            <person name="Teixiera M."/>
            <person name="Abouelleil A."/>
            <person name="Chapman S.B."/>
            <person name="Priest M."/>
            <person name="Young S.K."/>
            <person name="Wortman J."/>
            <person name="Nusbaum C."/>
            <person name="Birren B."/>
        </authorList>
    </citation>
    <scope>NUCLEOTIDE SEQUENCE [LARGE SCALE GENOMIC DNA]</scope>
    <source>
        <strain evidence="2 3">CBS 72588</strain>
    </source>
</reference>
<protein>
    <submittedName>
        <fullName evidence="2">Uncharacterized protein</fullName>
    </submittedName>
</protein>
<keyword evidence="3" id="KW-1185">Reference proteome</keyword>
<keyword evidence="1" id="KW-1133">Transmembrane helix</keyword>